<organism evidence="1 2">
    <name type="scientific">Olea europaea subsp. europaea</name>
    <dbReference type="NCBI Taxonomy" id="158383"/>
    <lineage>
        <taxon>Eukaryota</taxon>
        <taxon>Viridiplantae</taxon>
        <taxon>Streptophyta</taxon>
        <taxon>Embryophyta</taxon>
        <taxon>Tracheophyta</taxon>
        <taxon>Spermatophyta</taxon>
        <taxon>Magnoliopsida</taxon>
        <taxon>eudicotyledons</taxon>
        <taxon>Gunneridae</taxon>
        <taxon>Pentapetalae</taxon>
        <taxon>asterids</taxon>
        <taxon>lamiids</taxon>
        <taxon>Lamiales</taxon>
        <taxon>Oleaceae</taxon>
        <taxon>Oleeae</taxon>
        <taxon>Olea</taxon>
    </lineage>
</organism>
<reference evidence="1 2" key="1">
    <citation type="submission" date="2019-12" db="EMBL/GenBank/DDBJ databases">
        <authorList>
            <person name="Alioto T."/>
            <person name="Alioto T."/>
            <person name="Gomez Garrido J."/>
        </authorList>
    </citation>
    <scope>NUCLEOTIDE SEQUENCE [LARGE SCALE GENOMIC DNA]</scope>
</reference>
<evidence type="ECO:0000313" key="1">
    <source>
        <dbReference type="EMBL" id="CAA3000138.1"/>
    </source>
</evidence>
<dbReference type="AlphaFoldDB" id="A0A8S0T6K1"/>
<proteinExistence type="predicted"/>
<dbReference type="EMBL" id="CACTIH010005672">
    <property type="protein sequence ID" value="CAA3000138.1"/>
    <property type="molecule type" value="Genomic_DNA"/>
</dbReference>
<gene>
    <name evidence="1" type="ORF">OLEA9_A039827</name>
</gene>
<dbReference type="Gramene" id="OE9A039827T1">
    <property type="protein sequence ID" value="OE9A039827C1"/>
    <property type="gene ID" value="OE9A039827"/>
</dbReference>
<accession>A0A8S0T6K1</accession>
<name>A0A8S0T6K1_OLEEU</name>
<protein>
    <submittedName>
        <fullName evidence="1">Uncharacterized protein</fullName>
    </submittedName>
</protein>
<evidence type="ECO:0000313" key="2">
    <source>
        <dbReference type="Proteomes" id="UP000594638"/>
    </source>
</evidence>
<dbReference type="Proteomes" id="UP000594638">
    <property type="component" value="Unassembled WGS sequence"/>
</dbReference>
<keyword evidence="2" id="KW-1185">Reference proteome</keyword>
<sequence length="81" mass="8915">MENNLPGASSLEISEYDRLCYHDIVVSELVSAQISTHLPEISGGGSESLLNCEQPGFFLLLDSLLLRYLQESEVLLLEFAG</sequence>
<comment type="caution">
    <text evidence="1">The sequence shown here is derived from an EMBL/GenBank/DDBJ whole genome shotgun (WGS) entry which is preliminary data.</text>
</comment>